<dbReference type="GO" id="GO:0008736">
    <property type="term" value="F:L-fucose isomerase activity"/>
    <property type="evidence" value="ECO:0007669"/>
    <property type="project" value="InterPro"/>
</dbReference>
<dbReference type="InterPro" id="IPR015888">
    <property type="entry name" value="Fuc_isomerase_C"/>
</dbReference>
<dbReference type="RefSeq" id="WP_349245691.1">
    <property type="nucleotide sequence ID" value="NZ_JASCXX010000018.1"/>
</dbReference>
<name>A0AAW6U114_9BACT</name>
<comment type="caution">
    <text evidence="4">The sequence shown here is derived from an EMBL/GenBank/DDBJ whole genome shotgun (WGS) entry which is preliminary data.</text>
</comment>
<dbReference type="InterPro" id="IPR009015">
    <property type="entry name" value="Fucose_isomerase_N/cen_sf"/>
</dbReference>
<gene>
    <name evidence="4" type="ORF">QJ522_14575</name>
</gene>
<sequence length="468" mass="50912">MAKVTFGVIVGNRGFFPDALAKEGRRDIMAVLKKNGYDGVALPMTETKFGAVETFEDAKKCAALFASKADKIDGIVVTLPNFGDERGVAEAVKRSGLNVPILIQAEEDAVARMAMGGRRDSFCGKISVCNNLRQAGIPFTLTTSHTVKVVSEAFKNDLDRFAAVCRVVKGLKNVRFGAIGSRPAAFNTVRYSEKILELAGIAIEPVDLYEVLAKVDRLADKAPAVRAKLNAIRKYTNVEAIPPESLLKMAKFGAVIDAWVKENELAGTAIQCWTALEQYFGIVPCALMSMMSESMLPSACEVDITGLLAMYVLQLASGSPSALLDWNNNFEGDPNKCVLFHCSNLPKSFFQADKMDFQEIIAGSVGKDNTYGTIVGRIKPSPATFCRASTDDTEGLLRVYVGQGTFTNDKLDTFGGYGVMKIDNLQMLLNYICQMGFEHHVAVNLCARAEAVAEALGNYLGWDVYRHV</sequence>
<reference evidence="4" key="1">
    <citation type="submission" date="2023-05" db="EMBL/GenBank/DDBJ databases">
        <title>Anaerotaeda fermentans gen. nov., sp. nov., a novel anaerobic planctomycete of the new family within the order Sedimentisphaerales isolated from Taman Peninsula, Russia.</title>
        <authorList>
            <person name="Khomyakova M.A."/>
            <person name="Merkel A.Y."/>
            <person name="Slobodkin A.I."/>
        </authorList>
    </citation>
    <scope>NUCLEOTIDE SEQUENCE</scope>
    <source>
        <strain evidence="4">M17dextr</strain>
    </source>
</reference>
<dbReference type="CDD" id="cd00578">
    <property type="entry name" value="L-fuc_L-ara-isomerases"/>
    <property type="match status" value="1"/>
</dbReference>
<keyword evidence="2" id="KW-0119">Carbohydrate metabolism</keyword>
<dbReference type="PANTHER" id="PTHR36120">
    <property type="entry name" value="FUCOSE ISOMERASE"/>
    <property type="match status" value="1"/>
</dbReference>
<feature type="domain" description="L-fucose isomerase C-terminal" evidence="3">
    <location>
        <begin position="339"/>
        <end position="465"/>
    </location>
</feature>
<proteinExistence type="predicted"/>
<dbReference type="Proteomes" id="UP001431776">
    <property type="component" value="Unassembled WGS sequence"/>
</dbReference>
<dbReference type="PANTHER" id="PTHR36120:SF1">
    <property type="entry name" value="L-FUCOSE ISOMERASE C-TERMINAL DOMAIN-CONTAINING PROTEIN"/>
    <property type="match status" value="1"/>
</dbReference>
<evidence type="ECO:0000259" key="3">
    <source>
        <dbReference type="Pfam" id="PF02952"/>
    </source>
</evidence>
<evidence type="ECO:0000256" key="1">
    <source>
        <dbReference type="ARBA" id="ARBA00023235"/>
    </source>
</evidence>
<dbReference type="EMBL" id="JASCXX010000018">
    <property type="protein sequence ID" value="MDI6450282.1"/>
    <property type="molecule type" value="Genomic_DNA"/>
</dbReference>
<dbReference type="GO" id="GO:0005737">
    <property type="term" value="C:cytoplasm"/>
    <property type="evidence" value="ECO:0007669"/>
    <property type="project" value="InterPro"/>
</dbReference>
<accession>A0AAW6U114</accession>
<protein>
    <submittedName>
        <fullName evidence="4">L-fucose/L-arabinose isomerase family protein</fullName>
    </submittedName>
</protein>
<evidence type="ECO:0000313" key="5">
    <source>
        <dbReference type="Proteomes" id="UP001431776"/>
    </source>
</evidence>
<evidence type="ECO:0000313" key="4">
    <source>
        <dbReference type="EMBL" id="MDI6450282.1"/>
    </source>
</evidence>
<dbReference type="GO" id="GO:0006004">
    <property type="term" value="P:fucose metabolic process"/>
    <property type="evidence" value="ECO:0007669"/>
    <property type="project" value="InterPro"/>
</dbReference>
<organism evidence="4 5">
    <name type="scientific">Anaerobaca lacustris</name>
    <dbReference type="NCBI Taxonomy" id="3044600"/>
    <lineage>
        <taxon>Bacteria</taxon>
        <taxon>Pseudomonadati</taxon>
        <taxon>Planctomycetota</taxon>
        <taxon>Phycisphaerae</taxon>
        <taxon>Sedimentisphaerales</taxon>
        <taxon>Anaerobacaceae</taxon>
        <taxon>Anaerobaca</taxon>
    </lineage>
</organism>
<dbReference type="Pfam" id="PF02952">
    <property type="entry name" value="Fucose_iso_C"/>
    <property type="match status" value="1"/>
</dbReference>
<keyword evidence="5" id="KW-1185">Reference proteome</keyword>
<evidence type="ECO:0000256" key="2">
    <source>
        <dbReference type="ARBA" id="ARBA00023277"/>
    </source>
</evidence>
<keyword evidence="1 4" id="KW-0413">Isomerase</keyword>
<dbReference type="AlphaFoldDB" id="A0AAW6U114"/>
<dbReference type="SUPFAM" id="SSF53743">
    <property type="entry name" value="FucI/AraA N-terminal and middle domains"/>
    <property type="match status" value="1"/>
</dbReference>